<evidence type="ECO:0000259" key="8">
    <source>
        <dbReference type="PROSITE" id="PS50109"/>
    </source>
</evidence>
<evidence type="ECO:0000259" key="10">
    <source>
        <dbReference type="PROSITE" id="PS50113"/>
    </source>
</evidence>
<dbReference type="Pfam" id="PF02518">
    <property type="entry name" value="HATPase_c"/>
    <property type="match status" value="1"/>
</dbReference>
<dbReference type="CDD" id="cd00130">
    <property type="entry name" value="PAS"/>
    <property type="match status" value="1"/>
</dbReference>
<dbReference type="Gene3D" id="3.30.565.10">
    <property type="entry name" value="Histidine kinase-like ATPase, C-terminal domain"/>
    <property type="match status" value="1"/>
</dbReference>
<comment type="catalytic activity">
    <reaction evidence="1">
        <text>ATP + protein L-histidine = ADP + protein N-phospho-L-histidine.</text>
        <dbReference type="EC" id="2.7.13.3"/>
    </reaction>
</comment>
<dbReference type="PROSITE" id="PS50109">
    <property type="entry name" value="HIS_KIN"/>
    <property type="match status" value="1"/>
</dbReference>
<dbReference type="EC" id="2.7.13.3" evidence="2"/>
<dbReference type="SUPFAM" id="SSF47384">
    <property type="entry name" value="Homodimeric domain of signal transducing histidine kinase"/>
    <property type="match status" value="1"/>
</dbReference>
<dbReference type="FunFam" id="3.30.565.10:FF:000176">
    <property type="entry name" value="PAS domain-containing sensor histidine kinase"/>
    <property type="match status" value="1"/>
</dbReference>
<feature type="transmembrane region" description="Helical" evidence="7">
    <location>
        <begin position="168"/>
        <end position="188"/>
    </location>
</feature>
<feature type="transmembrane region" description="Helical" evidence="7">
    <location>
        <begin position="59"/>
        <end position="78"/>
    </location>
</feature>
<dbReference type="RefSeq" id="WP_085402708.1">
    <property type="nucleotide sequence ID" value="NZ_NAFL01000268.1"/>
</dbReference>
<name>A0A1Y2JL12_BRAJP</name>
<dbReference type="InterPro" id="IPR003661">
    <property type="entry name" value="HisK_dim/P_dom"/>
</dbReference>
<keyword evidence="7" id="KW-1133">Transmembrane helix</keyword>
<dbReference type="GO" id="GO:0005886">
    <property type="term" value="C:plasma membrane"/>
    <property type="evidence" value="ECO:0007669"/>
    <property type="project" value="TreeGrafter"/>
</dbReference>
<evidence type="ECO:0000256" key="6">
    <source>
        <dbReference type="SAM" id="MobiDB-lite"/>
    </source>
</evidence>
<dbReference type="GO" id="GO:0000155">
    <property type="term" value="F:phosphorelay sensor kinase activity"/>
    <property type="evidence" value="ECO:0007669"/>
    <property type="project" value="InterPro"/>
</dbReference>
<dbReference type="Gene3D" id="3.30.450.20">
    <property type="entry name" value="PAS domain"/>
    <property type="match status" value="1"/>
</dbReference>
<dbReference type="InterPro" id="IPR036890">
    <property type="entry name" value="HATPase_C_sf"/>
</dbReference>
<evidence type="ECO:0000256" key="5">
    <source>
        <dbReference type="ARBA" id="ARBA00022777"/>
    </source>
</evidence>
<dbReference type="SMART" id="SM00091">
    <property type="entry name" value="PAS"/>
    <property type="match status" value="1"/>
</dbReference>
<evidence type="ECO:0000256" key="2">
    <source>
        <dbReference type="ARBA" id="ARBA00012438"/>
    </source>
</evidence>
<dbReference type="NCBIfam" id="TIGR00229">
    <property type="entry name" value="sensory_box"/>
    <property type="match status" value="1"/>
</dbReference>
<dbReference type="Gene3D" id="1.10.287.130">
    <property type="match status" value="1"/>
</dbReference>
<evidence type="ECO:0000313" key="11">
    <source>
        <dbReference type="EMBL" id="OSJ28822.1"/>
    </source>
</evidence>
<feature type="transmembrane region" description="Helical" evidence="7">
    <location>
        <begin position="34"/>
        <end position="53"/>
    </location>
</feature>
<evidence type="ECO:0000259" key="9">
    <source>
        <dbReference type="PROSITE" id="PS50112"/>
    </source>
</evidence>
<evidence type="ECO:0000256" key="3">
    <source>
        <dbReference type="ARBA" id="ARBA00022553"/>
    </source>
</evidence>
<dbReference type="InterPro" id="IPR003594">
    <property type="entry name" value="HATPase_dom"/>
</dbReference>
<evidence type="ECO:0000256" key="7">
    <source>
        <dbReference type="SAM" id="Phobius"/>
    </source>
</evidence>
<feature type="domain" description="PAC" evidence="10">
    <location>
        <begin position="274"/>
        <end position="342"/>
    </location>
</feature>
<comment type="caution">
    <text evidence="11">The sequence shown here is derived from an EMBL/GenBank/DDBJ whole genome shotgun (WGS) entry which is preliminary data.</text>
</comment>
<feature type="domain" description="Histidine kinase" evidence="8">
    <location>
        <begin position="360"/>
        <end position="580"/>
    </location>
</feature>
<keyword evidence="7" id="KW-0812">Transmembrane</keyword>
<dbReference type="InterPro" id="IPR036097">
    <property type="entry name" value="HisK_dim/P_sf"/>
</dbReference>
<keyword evidence="3" id="KW-0597">Phosphoprotein</keyword>
<dbReference type="GO" id="GO:0009927">
    <property type="term" value="F:histidine phosphotransfer kinase activity"/>
    <property type="evidence" value="ECO:0007669"/>
    <property type="project" value="TreeGrafter"/>
</dbReference>
<dbReference type="Pfam" id="PF00512">
    <property type="entry name" value="HisKA"/>
    <property type="match status" value="1"/>
</dbReference>
<dbReference type="SMART" id="SM00388">
    <property type="entry name" value="HisKA"/>
    <property type="match status" value="1"/>
</dbReference>
<keyword evidence="5 11" id="KW-0418">Kinase</keyword>
<reference evidence="11 12" key="1">
    <citation type="submission" date="2017-03" db="EMBL/GenBank/DDBJ databases">
        <title>Whole genome sequences of fourteen strains of Bradyrhizobium canariense and one strain of Bradyrhizobium japonicum isolated from Lupinus (Papilionoideae: Genisteae) species in Algeria.</title>
        <authorList>
            <person name="Crovadore J."/>
            <person name="Chekireb D."/>
            <person name="Brachmann A."/>
            <person name="Chablais R."/>
            <person name="Cochard B."/>
            <person name="Lefort F."/>
        </authorList>
    </citation>
    <scope>NUCLEOTIDE SEQUENCE [LARGE SCALE GENOMIC DNA]</scope>
    <source>
        <strain evidence="11 12">UBMA197</strain>
    </source>
</reference>
<feature type="domain" description="PAS" evidence="9">
    <location>
        <begin position="202"/>
        <end position="272"/>
    </location>
</feature>
<evidence type="ECO:0000256" key="1">
    <source>
        <dbReference type="ARBA" id="ARBA00000085"/>
    </source>
</evidence>
<dbReference type="EMBL" id="NAFL01000268">
    <property type="protein sequence ID" value="OSJ28822.1"/>
    <property type="molecule type" value="Genomic_DNA"/>
</dbReference>
<dbReference type="PRINTS" id="PR00344">
    <property type="entry name" value="BCTRLSENSOR"/>
</dbReference>
<feature type="transmembrane region" description="Helical" evidence="7">
    <location>
        <begin position="90"/>
        <end position="120"/>
    </location>
</feature>
<sequence length="623" mass="66773">MTVLSIIRDCLDALLHPSARYDALTRARHRAFMAPRLLGSLAAFAAFPVYLATRGAPSAIEVAAFAWLIAPILLSWFLSRTGRYEGAHVLSSLALAGLIMAVAGTTGGIESFAAIWLVVVPLEAALSASRRVAAFASLLALSCAGVLILAGQLGWLPAGDASSAQRGVLMAFGVASATLYAAGLAFGAESLARTSVALLLREEERYRLLARNMSDVISRHRRNGAVQFISPAVEAMLGMPVAQLLGHGLFDRVHVADRPAYLTALSDAARGDVRSVEFRLRREPAGSERGQVDFIWVEMRCRPLDQDIGRQDIDGDATREAEVVGVMRDVTDRKLAEQALDQARSAAETADAAKTRFLATMSHELRTPLNAIIGFSEMIAQEQTLMLGAAQRKEYAQLINDSGQHLLSVVNGILDMSKMESGNFEIASEPFAPRASLMHCCNLLALKARENGIDLITDAPQDLPVMTGDPRAFKQIVLNLVANAIKFTERGGQVTVSAAVSGSQLALRISDTGVGIAADDLKRIGAPFFQAGKTYQRRHEGTGLGLSIVKSLVALHLGELTVQSRLGEGTSVTVRLPLVYTPPQAKTSDRMAAESKIATLTPVPRQELQDQSHDQPALVKKSA</sequence>
<feature type="transmembrane region" description="Helical" evidence="7">
    <location>
        <begin position="132"/>
        <end position="156"/>
    </location>
</feature>
<organism evidence="11 12">
    <name type="scientific">Bradyrhizobium japonicum</name>
    <dbReference type="NCBI Taxonomy" id="375"/>
    <lineage>
        <taxon>Bacteria</taxon>
        <taxon>Pseudomonadati</taxon>
        <taxon>Pseudomonadota</taxon>
        <taxon>Alphaproteobacteria</taxon>
        <taxon>Hyphomicrobiales</taxon>
        <taxon>Nitrobacteraceae</taxon>
        <taxon>Bradyrhizobium</taxon>
    </lineage>
</organism>
<dbReference type="SUPFAM" id="SSF55785">
    <property type="entry name" value="PYP-like sensor domain (PAS domain)"/>
    <property type="match status" value="1"/>
</dbReference>
<dbReference type="InterPro" id="IPR035965">
    <property type="entry name" value="PAS-like_dom_sf"/>
</dbReference>
<feature type="region of interest" description="Disordered" evidence="6">
    <location>
        <begin position="600"/>
        <end position="623"/>
    </location>
</feature>
<dbReference type="InterPro" id="IPR004358">
    <property type="entry name" value="Sig_transdc_His_kin-like_C"/>
</dbReference>
<evidence type="ECO:0000256" key="4">
    <source>
        <dbReference type="ARBA" id="ARBA00022679"/>
    </source>
</evidence>
<dbReference type="PROSITE" id="PS50113">
    <property type="entry name" value="PAC"/>
    <property type="match status" value="1"/>
</dbReference>
<dbReference type="SUPFAM" id="SSF55874">
    <property type="entry name" value="ATPase domain of HSP90 chaperone/DNA topoisomerase II/histidine kinase"/>
    <property type="match status" value="1"/>
</dbReference>
<proteinExistence type="predicted"/>
<dbReference type="InterPro" id="IPR000700">
    <property type="entry name" value="PAS-assoc_C"/>
</dbReference>
<dbReference type="Pfam" id="PF08447">
    <property type="entry name" value="PAS_3"/>
    <property type="match status" value="1"/>
</dbReference>
<dbReference type="Proteomes" id="UP000193335">
    <property type="component" value="Unassembled WGS sequence"/>
</dbReference>
<dbReference type="SMART" id="SM00387">
    <property type="entry name" value="HATPase_c"/>
    <property type="match status" value="1"/>
</dbReference>
<keyword evidence="4" id="KW-0808">Transferase</keyword>
<gene>
    <name evidence="11" type="ORF">BSZ19_28945</name>
</gene>
<dbReference type="PANTHER" id="PTHR43047:SF72">
    <property type="entry name" value="OSMOSENSING HISTIDINE PROTEIN KINASE SLN1"/>
    <property type="match status" value="1"/>
</dbReference>
<evidence type="ECO:0000313" key="12">
    <source>
        <dbReference type="Proteomes" id="UP000193335"/>
    </source>
</evidence>
<protein>
    <recommendedName>
        <fullName evidence="2">histidine kinase</fullName>
        <ecNumber evidence="2">2.7.13.3</ecNumber>
    </recommendedName>
</protein>
<dbReference type="PANTHER" id="PTHR43047">
    <property type="entry name" value="TWO-COMPONENT HISTIDINE PROTEIN KINASE"/>
    <property type="match status" value="1"/>
</dbReference>
<dbReference type="InterPro" id="IPR005467">
    <property type="entry name" value="His_kinase_dom"/>
</dbReference>
<dbReference type="AlphaFoldDB" id="A0A1Y2JL12"/>
<dbReference type="CDD" id="cd16922">
    <property type="entry name" value="HATPase_EvgS-ArcB-TorS-like"/>
    <property type="match status" value="1"/>
</dbReference>
<accession>A0A1Y2JL12</accession>
<dbReference type="CDD" id="cd00082">
    <property type="entry name" value="HisKA"/>
    <property type="match status" value="1"/>
</dbReference>
<dbReference type="InterPro" id="IPR000014">
    <property type="entry name" value="PAS"/>
</dbReference>
<keyword evidence="7" id="KW-0472">Membrane</keyword>
<dbReference type="InterPro" id="IPR013655">
    <property type="entry name" value="PAS_fold_3"/>
</dbReference>
<dbReference type="PROSITE" id="PS50112">
    <property type="entry name" value="PAS"/>
    <property type="match status" value="1"/>
</dbReference>